<dbReference type="OrthoDB" id="103484at2759"/>
<reference evidence="2 3" key="1">
    <citation type="submission" date="2015-11" db="EMBL/GenBank/DDBJ databases">
        <title>Genomes and virulence difference between two physiological races of Phytophthora nicotianae.</title>
        <authorList>
            <person name="Liu H."/>
            <person name="Ma X."/>
            <person name="Yu H."/>
            <person name="Fang D."/>
            <person name="Li Y."/>
            <person name="Wang X."/>
            <person name="Wang W."/>
            <person name="Dong Y."/>
            <person name="Xiao B."/>
        </authorList>
    </citation>
    <scope>NUCLEOTIDE SEQUENCE [LARGE SCALE GENOMIC DNA]</scope>
    <source>
        <strain evidence="3">race 0</strain>
    </source>
</reference>
<keyword evidence="1" id="KW-1133">Transmembrane helix</keyword>
<feature type="transmembrane region" description="Helical" evidence="1">
    <location>
        <begin position="160"/>
        <end position="182"/>
    </location>
</feature>
<name>A0A0W8D154_PHYNI</name>
<keyword evidence="1" id="KW-0812">Transmembrane</keyword>
<dbReference type="EMBL" id="LNFO01001652">
    <property type="protein sequence ID" value="KUF89618.1"/>
    <property type="molecule type" value="Genomic_DNA"/>
</dbReference>
<keyword evidence="1" id="KW-0472">Membrane</keyword>
<evidence type="ECO:0000313" key="2">
    <source>
        <dbReference type="EMBL" id="KUF89618.1"/>
    </source>
</evidence>
<evidence type="ECO:0000256" key="1">
    <source>
        <dbReference type="SAM" id="Phobius"/>
    </source>
</evidence>
<accession>A0A0W8D154</accession>
<evidence type="ECO:0000313" key="3">
    <source>
        <dbReference type="Proteomes" id="UP000052943"/>
    </source>
</evidence>
<comment type="caution">
    <text evidence="2">The sequence shown here is derived from an EMBL/GenBank/DDBJ whole genome shotgun (WGS) entry which is preliminary data.</text>
</comment>
<dbReference type="Proteomes" id="UP000052943">
    <property type="component" value="Unassembled WGS sequence"/>
</dbReference>
<dbReference type="PANTHER" id="PTHR33129">
    <property type="entry name" value="PROTEIN KINASE DOMAIN-CONTAINING PROTEIN-RELATED"/>
    <property type="match status" value="1"/>
</dbReference>
<organism evidence="2 3">
    <name type="scientific">Phytophthora nicotianae</name>
    <name type="common">Potato buckeye rot agent</name>
    <name type="synonym">Phytophthora parasitica</name>
    <dbReference type="NCBI Taxonomy" id="4792"/>
    <lineage>
        <taxon>Eukaryota</taxon>
        <taxon>Sar</taxon>
        <taxon>Stramenopiles</taxon>
        <taxon>Oomycota</taxon>
        <taxon>Peronosporomycetes</taxon>
        <taxon>Peronosporales</taxon>
        <taxon>Peronosporaceae</taxon>
        <taxon>Phytophthora</taxon>
    </lineage>
</organism>
<dbReference type="PANTHER" id="PTHR33129:SF1">
    <property type="entry name" value="ATP-BINDING PROTEIN"/>
    <property type="match status" value="1"/>
</dbReference>
<proteinExistence type="predicted"/>
<protein>
    <recommendedName>
        <fullName evidence="4">Crinkler (CRN) family protein</fullName>
    </recommendedName>
</protein>
<sequence length="341" mass="39159">MARKVWFQLVDEQSRRAFMGFRTTSVTSDAVNDIEDLRKKIHAEYDHTQPPGTDVLARVAAGQLRIYANRAAYDAMKEPLEEDLLIGTLGGSKKNALIVEVPQEHQLEGAKELKVEKVLDTPMTIFGTSIPDGLYIRQEYWDLHDIIKQRLRSDRSLRRILVVGSPGIGKSVFGVFLLLLFMTEQKDVAYRRLGDKVIYFTWNADGYKCSCTPYAGRTYDGLFDGNEAGEALWLSDFDRAFLFASPRTKNYNEFVKAVCFKVYMNPWTKDECQRFADAMKLEDQDEWLRRFNLVGGKPRFLFSSSETFDDLVQRVKEDISHNLDELKTKFGFSSRKCSMIG</sequence>
<dbReference type="InterPro" id="IPR052980">
    <property type="entry name" value="Crinkler_effector"/>
</dbReference>
<evidence type="ECO:0008006" key="4">
    <source>
        <dbReference type="Google" id="ProtNLM"/>
    </source>
</evidence>
<gene>
    <name evidence="2" type="ORF">AM587_10003268</name>
</gene>
<dbReference type="AlphaFoldDB" id="A0A0W8D154"/>